<dbReference type="GO" id="GO:0009229">
    <property type="term" value="P:thiamine diphosphate biosynthetic process"/>
    <property type="evidence" value="ECO:0007669"/>
    <property type="project" value="UniProtKB-UniPathway"/>
</dbReference>
<dbReference type="EMBL" id="SLXV01000006">
    <property type="protein sequence ID" value="TCP69733.1"/>
    <property type="molecule type" value="Genomic_DNA"/>
</dbReference>
<dbReference type="UniPathway" id="UPA00060"/>
<dbReference type="PANTHER" id="PTHR13847">
    <property type="entry name" value="SARCOSINE DEHYDROGENASE-RELATED"/>
    <property type="match status" value="1"/>
</dbReference>
<comment type="caution">
    <text evidence="7">The sequence shown here is derived from an EMBL/GenBank/DDBJ whole genome shotgun (WGS) entry which is preliminary data.</text>
</comment>
<proteinExistence type="predicted"/>
<dbReference type="Gene3D" id="3.50.50.60">
    <property type="entry name" value="FAD/NAD(P)-binding domain"/>
    <property type="match status" value="1"/>
</dbReference>
<name>A0A4V2SYD5_9BACL</name>
<keyword evidence="2" id="KW-0784">Thiamine biosynthesis</keyword>
<evidence type="ECO:0000256" key="3">
    <source>
        <dbReference type="ARBA" id="ARBA00023002"/>
    </source>
</evidence>
<keyword evidence="3" id="KW-0560">Oxidoreductase</keyword>
<dbReference type="AlphaFoldDB" id="A0A4V2SYD5"/>
<dbReference type="Gene3D" id="3.30.9.10">
    <property type="entry name" value="D-Amino Acid Oxidase, subunit A, domain 2"/>
    <property type="match status" value="1"/>
</dbReference>
<evidence type="ECO:0000256" key="4">
    <source>
        <dbReference type="ARBA" id="ARBA00049872"/>
    </source>
</evidence>
<comment type="pathway">
    <text evidence="1">Cofactor biosynthesis; thiamine diphosphate biosynthesis.</text>
</comment>
<accession>A0A4V2SYD5</accession>
<gene>
    <name evidence="7" type="ORF">EDD57_10648</name>
</gene>
<dbReference type="InterPro" id="IPR036188">
    <property type="entry name" value="FAD/NAD-bd_sf"/>
</dbReference>
<dbReference type="GO" id="GO:0043799">
    <property type="term" value="F:glycine oxidase activity"/>
    <property type="evidence" value="ECO:0007669"/>
    <property type="project" value="UniProtKB-EC"/>
</dbReference>
<sequence length="372" mass="41282">MYDVIIVGGGVIGASIAYHLSRFQKRILVIERDKVGSHASSAAAGMLGAQVELKPDNPLFHLARASQLRFVDLVEQLENVTEEKLHLNQNGIIRLARTDEELMELAELHQAQSAIGLSSQLLTYDQICNRVRGVSPAVKGGIHVSDGQLEAVRLAPLLMKVAQERGVEVYENTTVLSLEIHHNEIRGVNTTSGQYFAETVVLAGGAWTNDLLPDEYHIPLYPVKGDAFSLRLPEMELMHTLYTKDCYIVPKSGNRLLVGATESPYEWDPVVRMEELFKLFLNASKIYPPVLDGEIEKTWSGIRPQTKDGLPYLGLDPDLPGLIYATGHYRNGILLSAITGEIVTDLIVHGKSSFDLQPFAPERWRNKHAISE</sequence>
<protein>
    <recommendedName>
        <fullName evidence="5">glycine oxidase</fullName>
        <ecNumber evidence="5">1.4.3.19</ecNumber>
    </recommendedName>
</protein>
<dbReference type="InterPro" id="IPR012727">
    <property type="entry name" value="Gly_oxidase_ThiO"/>
</dbReference>
<dbReference type="EC" id="1.4.3.19" evidence="5"/>
<evidence type="ECO:0000256" key="5">
    <source>
        <dbReference type="ARBA" id="ARBA00050018"/>
    </source>
</evidence>
<dbReference type="RefSeq" id="WP_165873649.1">
    <property type="nucleotide sequence ID" value="NZ_SLXV01000006.1"/>
</dbReference>
<dbReference type="SUPFAM" id="SSF54373">
    <property type="entry name" value="FAD-linked reductases, C-terminal domain"/>
    <property type="match status" value="1"/>
</dbReference>
<organism evidence="7 8">
    <name type="scientific">Baia soyae</name>
    <dbReference type="NCBI Taxonomy" id="1544746"/>
    <lineage>
        <taxon>Bacteria</taxon>
        <taxon>Bacillati</taxon>
        <taxon>Bacillota</taxon>
        <taxon>Bacilli</taxon>
        <taxon>Bacillales</taxon>
        <taxon>Thermoactinomycetaceae</taxon>
        <taxon>Baia</taxon>
    </lineage>
</organism>
<evidence type="ECO:0000313" key="7">
    <source>
        <dbReference type="EMBL" id="TCP69733.1"/>
    </source>
</evidence>
<evidence type="ECO:0000256" key="1">
    <source>
        <dbReference type="ARBA" id="ARBA00004948"/>
    </source>
</evidence>
<evidence type="ECO:0000259" key="6">
    <source>
        <dbReference type="Pfam" id="PF01266"/>
    </source>
</evidence>
<dbReference type="SUPFAM" id="SSF51905">
    <property type="entry name" value="FAD/NAD(P)-binding domain"/>
    <property type="match status" value="1"/>
</dbReference>
<dbReference type="GO" id="GO:0009228">
    <property type="term" value="P:thiamine biosynthetic process"/>
    <property type="evidence" value="ECO:0007669"/>
    <property type="project" value="UniProtKB-KW"/>
</dbReference>
<dbReference type="Proteomes" id="UP000294746">
    <property type="component" value="Unassembled WGS sequence"/>
</dbReference>
<keyword evidence="8" id="KW-1185">Reference proteome</keyword>
<feature type="domain" description="FAD dependent oxidoreductase" evidence="6">
    <location>
        <begin position="3"/>
        <end position="346"/>
    </location>
</feature>
<dbReference type="PANTHER" id="PTHR13847:SF289">
    <property type="entry name" value="GLYCINE OXIDASE"/>
    <property type="match status" value="1"/>
</dbReference>
<evidence type="ECO:0000256" key="2">
    <source>
        <dbReference type="ARBA" id="ARBA00022977"/>
    </source>
</evidence>
<dbReference type="GO" id="GO:0050660">
    <property type="term" value="F:flavin adenine dinucleotide binding"/>
    <property type="evidence" value="ECO:0007669"/>
    <property type="project" value="InterPro"/>
</dbReference>
<evidence type="ECO:0000313" key="8">
    <source>
        <dbReference type="Proteomes" id="UP000294746"/>
    </source>
</evidence>
<dbReference type="GO" id="GO:0005737">
    <property type="term" value="C:cytoplasm"/>
    <property type="evidence" value="ECO:0007669"/>
    <property type="project" value="TreeGrafter"/>
</dbReference>
<dbReference type="InterPro" id="IPR006076">
    <property type="entry name" value="FAD-dep_OxRdtase"/>
</dbReference>
<comment type="catalytic activity">
    <reaction evidence="4">
        <text>glycine + O2 + H2O = glyoxylate + H2O2 + NH4(+)</text>
        <dbReference type="Rhea" id="RHEA:11532"/>
        <dbReference type="ChEBI" id="CHEBI:15377"/>
        <dbReference type="ChEBI" id="CHEBI:15379"/>
        <dbReference type="ChEBI" id="CHEBI:16240"/>
        <dbReference type="ChEBI" id="CHEBI:28938"/>
        <dbReference type="ChEBI" id="CHEBI:36655"/>
        <dbReference type="ChEBI" id="CHEBI:57305"/>
        <dbReference type="EC" id="1.4.3.19"/>
    </reaction>
</comment>
<dbReference type="Pfam" id="PF01266">
    <property type="entry name" value="DAO"/>
    <property type="match status" value="1"/>
</dbReference>
<dbReference type="NCBIfam" id="TIGR02352">
    <property type="entry name" value="thiamin_ThiO"/>
    <property type="match status" value="1"/>
</dbReference>
<reference evidence="7 8" key="1">
    <citation type="submission" date="2019-03" db="EMBL/GenBank/DDBJ databases">
        <title>Genomic Encyclopedia of Type Strains, Phase IV (KMG-IV): sequencing the most valuable type-strain genomes for metagenomic binning, comparative biology and taxonomic classification.</title>
        <authorList>
            <person name="Goeker M."/>
        </authorList>
    </citation>
    <scope>NUCLEOTIDE SEQUENCE [LARGE SCALE GENOMIC DNA]</scope>
    <source>
        <strain evidence="7 8">DSM 46831</strain>
    </source>
</reference>